<name>A0A0R2QLF9_9ACTN</name>
<dbReference type="AlphaFoldDB" id="A0A0R2QLF9"/>
<proteinExistence type="predicted"/>
<dbReference type="EMBL" id="LIBJ01000030">
    <property type="protein sequence ID" value="KRO49213.1"/>
    <property type="molecule type" value="Genomic_DNA"/>
</dbReference>
<gene>
    <name evidence="2" type="ORF">ABR75_08505</name>
</gene>
<reference evidence="2 3" key="1">
    <citation type="submission" date="2015-10" db="EMBL/GenBank/DDBJ databases">
        <title>Metagenome-Assembled Genomes uncover a global brackish microbiome.</title>
        <authorList>
            <person name="Hugerth L.W."/>
            <person name="Larsson J."/>
            <person name="Alneberg J."/>
            <person name="Lindh M.V."/>
            <person name="Legrand C."/>
            <person name="Pinhassi J."/>
            <person name="Andersson A.F."/>
        </authorList>
    </citation>
    <scope>NUCLEOTIDE SEQUENCE [LARGE SCALE GENOMIC DNA]</scope>
    <source>
        <strain evidence="2">BACL6 MAG-120924-bin43</strain>
    </source>
</reference>
<protein>
    <submittedName>
        <fullName evidence="2">Uncharacterized protein</fullName>
    </submittedName>
</protein>
<feature type="compositionally biased region" description="Basic and acidic residues" evidence="1">
    <location>
        <begin position="24"/>
        <end position="33"/>
    </location>
</feature>
<feature type="region of interest" description="Disordered" evidence="1">
    <location>
        <begin position="1"/>
        <end position="33"/>
    </location>
</feature>
<sequence>MKGGKDMSKRHKHRQVVLPPTIETRAHAHGERHRVNTELHLVTNMVSHGIEPDDVIEPGPAWKPLHHHDAEIGIEHSRKQAIRHWKTKAWKRRKVVRKQRVIEIEHLRDIA</sequence>
<organism evidence="2 3">
    <name type="scientific">Acidimicrobiia bacterium BACL6 MAG-120924-bin43</name>
    <dbReference type="NCBI Taxonomy" id="1655583"/>
    <lineage>
        <taxon>Bacteria</taxon>
        <taxon>Bacillati</taxon>
        <taxon>Actinomycetota</taxon>
        <taxon>Acidimicrobiia</taxon>
        <taxon>acIV cluster</taxon>
    </lineage>
</organism>
<evidence type="ECO:0000256" key="1">
    <source>
        <dbReference type="SAM" id="MobiDB-lite"/>
    </source>
</evidence>
<evidence type="ECO:0000313" key="2">
    <source>
        <dbReference type="EMBL" id="KRO49213.1"/>
    </source>
</evidence>
<evidence type="ECO:0000313" key="3">
    <source>
        <dbReference type="Proteomes" id="UP000051017"/>
    </source>
</evidence>
<accession>A0A0R2QLF9</accession>
<dbReference type="Proteomes" id="UP000051017">
    <property type="component" value="Unassembled WGS sequence"/>
</dbReference>
<comment type="caution">
    <text evidence="2">The sequence shown here is derived from an EMBL/GenBank/DDBJ whole genome shotgun (WGS) entry which is preliminary data.</text>
</comment>